<dbReference type="PANTHER" id="PTHR23001:SF3">
    <property type="entry name" value="EUKARYOTIC TRANSLATION INITIATION FACTOR 2 SUBUNIT 2"/>
    <property type="match status" value="1"/>
</dbReference>
<dbReference type="GO" id="GO:0005850">
    <property type="term" value="C:eukaryotic translation initiation factor 2 complex"/>
    <property type="evidence" value="ECO:0007669"/>
    <property type="project" value="TreeGrafter"/>
</dbReference>
<dbReference type="SMART" id="SM00653">
    <property type="entry name" value="eIF2B_5"/>
    <property type="match status" value="1"/>
</dbReference>
<name>A0A0D2WV75_CAPO3</name>
<accession>A0A0D2WV75</accession>
<comment type="similarity">
    <text evidence="1">Belongs to the eIF-2-beta/eIF-5 family.</text>
</comment>
<sequence length="333" mass="36570">MQSLDLSLKKKKKKKKPALDLEDGASPAVDELTDKTEALSLNEEAAPADADLTGKKKKKKSKSASEEAPAEEEPVAEEPLEEIDTSIKKKKKKSKALDEELDAEAAVAAAEAAENDMFGDDAPADDTGDLDLSGKKKKKKKKAAEAGEEEDDVFASEEKAPVAAGAETWLGSDRDYTYPELLQRVFDIMRAKNPTVAVGEKRRFVMKPPQVLRIGAKKCALVNFVEICSLMRRTQDHVLLFILSELGTTGSMDGNNHLIVKGRFQQKQMETVLRHYIREYVTCHTCKSPETNLTKENRLSFLQCETCGSTCSVAAIKAGFQAITTKRAAMRTG</sequence>
<dbReference type="STRING" id="595528.A0A0D2WV75"/>
<keyword evidence="3" id="KW-0648">Protein biosynthesis</keyword>
<reference evidence="6" key="1">
    <citation type="submission" date="2011-02" db="EMBL/GenBank/DDBJ databases">
        <title>The Genome Sequence of Capsaspora owczarzaki ATCC 30864.</title>
        <authorList>
            <consortium name="The Broad Institute Genome Sequencing Platform"/>
            <person name="Russ C."/>
            <person name="Cuomo C."/>
            <person name="Burger G."/>
            <person name="Gray M.W."/>
            <person name="Holland P.W.H."/>
            <person name="King N."/>
            <person name="Lang F.B.F."/>
            <person name="Roger A.J."/>
            <person name="Ruiz-Trillo I."/>
            <person name="Young S.K."/>
            <person name="Zeng Q."/>
            <person name="Gargeya S."/>
            <person name="Alvarado L."/>
            <person name="Berlin A."/>
            <person name="Chapman S.B."/>
            <person name="Chen Z."/>
            <person name="Freedman E."/>
            <person name="Gellesch M."/>
            <person name="Goldberg J."/>
            <person name="Griggs A."/>
            <person name="Gujja S."/>
            <person name="Heilman E."/>
            <person name="Heiman D."/>
            <person name="Howarth C."/>
            <person name="Mehta T."/>
            <person name="Neiman D."/>
            <person name="Pearson M."/>
            <person name="Roberts A."/>
            <person name="Saif S."/>
            <person name="Shea T."/>
            <person name="Shenoy N."/>
            <person name="Sisk P."/>
            <person name="Stolte C."/>
            <person name="Sykes S."/>
            <person name="White J."/>
            <person name="Yandava C."/>
            <person name="Haas B."/>
            <person name="Nusbaum C."/>
            <person name="Birren B."/>
        </authorList>
    </citation>
    <scope>NUCLEOTIDE SEQUENCE</scope>
    <source>
        <strain evidence="6">ATCC 30864</strain>
    </source>
</reference>
<dbReference type="GO" id="GO:0001731">
    <property type="term" value="P:formation of translation preinitiation complex"/>
    <property type="evidence" value="ECO:0007669"/>
    <property type="project" value="TreeGrafter"/>
</dbReference>
<dbReference type="EMBL" id="KE346372">
    <property type="protein sequence ID" value="KJE96680.1"/>
    <property type="molecule type" value="Genomic_DNA"/>
</dbReference>
<evidence type="ECO:0000256" key="1">
    <source>
        <dbReference type="ARBA" id="ARBA00010397"/>
    </source>
</evidence>
<dbReference type="PANTHER" id="PTHR23001">
    <property type="entry name" value="EUKARYOTIC TRANSLATION INITIATION FACTOR"/>
    <property type="match status" value="1"/>
</dbReference>
<evidence type="ECO:0000256" key="4">
    <source>
        <dbReference type="SAM" id="MobiDB-lite"/>
    </source>
</evidence>
<dbReference type="InterPro" id="IPR002735">
    <property type="entry name" value="Transl_init_fac_IF2/IF5_dom"/>
</dbReference>
<dbReference type="SUPFAM" id="SSF75689">
    <property type="entry name" value="Zinc-binding domain of translation initiation factor 2 beta"/>
    <property type="match status" value="1"/>
</dbReference>
<evidence type="ECO:0000313" key="7">
    <source>
        <dbReference type="EMBL" id="KJE96681.1"/>
    </source>
</evidence>
<dbReference type="InterPro" id="IPR045196">
    <property type="entry name" value="IF2/IF5"/>
</dbReference>
<dbReference type="GO" id="GO:0003729">
    <property type="term" value="F:mRNA binding"/>
    <property type="evidence" value="ECO:0007669"/>
    <property type="project" value="TreeGrafter"/>
</dbReference>
<dbReference type="OrthoDB" id="10255414at2759"/>
<dbReference type="Pfam" id="PF01873">
    <property type="entry name" value="eIF-5_eIF-2B"/>
    <property type="match status" value="1"/>
</dbReference>
<gene>
    <name evidence="6" type="ORF">CAOG_006962</name>
</gene>
<dbReference type="InterPro" id="IPR016190">
    <property type="entry name" value="Transl_init_fac_IF2/IF5_Zn-bd"/>
</dbReference>
<dbReference type="OMA" id="YNFEEIC"/>
<dbReference type="Gene3D" id="3.30.30.170">
    <property type="match status" value="1"/>
</dbReference>
<dbReference type="SUPFAM" id="SSF100966">
    <property type="entry name" value="Translation initiation factor 2 beta, aIF2beta, N-terminal domain"/>
    <property type="match status" value="1"/>
</dbReference>
<dbReference type="AlphaFoldDB" id="A0A0D2WV75"/>
<protein>
    <submittedName>
        <fullName evidence="6 7">Eukaryotic translation initiation factor</fullName>
    </submittedName>
</protein>
<evidence type="ECO:0000313" key="8">
    <source>
        <dbReference type="Proteomes" id="UP000008743"/>
    </source>
</evidence>
<feature type="compositionally biased region" description="Acidic residues" evidence="4">
    <location>
        <begin position="146"/>
        <end position="155"/>
    </location>
</feature>
<proteinExistence type="inferred from homology"/>
<feature type="region of interest" description="Disordered" evidence="4">
    <location>
        <begin position="1"/>
        <end position="156"/>
    </location>
</feature>
<feature type="compositionally biased region" description="Acidic residues" evidence="4">
    <location>
        <begin position="113"/>
        <end position="129"/>
    </location>
</feature>
<dbReference type="GO" id="GO:0031369">
    <property type="term" value="F:translation initiation factor binding"/>
    <property type="evidence" value="ECO:0007669"/>
    <property type="project" value="TreeGrafter"/>
</dbReference>
<evidence type="ECO:0000313" key="6">
    <source>
        <dbReference type="EMBL" id="KJE96680.1"/>
    </source>
</evidence>
<keyword evidence="2 6" id="KW-0396">Initiation factor</keyword>
<dbReference type="InParanoid" id="A0A0D2WV75"/>
<evidence type="ECO:0000256" key="2">
    <source>
        <dbReference type="ARBA" id="ARBA00022540"/>
    </source>
</evidence>
<dbReference type="eggNOG" id="KOG2768">
    <property type="taxonomic scope" value="Eukaryota"/>
</dbReference>
<feature type="domain" description="Translation initiation factor IF2/IF5" evidence="5">
    <location>
        <begin position="201"/>
        <end position="310"/>
    </location>
</feature>
<evidence type="ECO:0000259" key="5">
    <source>
        <dbReference type="SMART" id="SM00653"/>
    </source>
</evidence>
<reference evidence="8" key="2">
    <citation type="submission" date="2011-02" db="EMBL/GenBank/DDBJ databases">
        <title>The Genome Sequence of Capsaspora owczarzaki ATCC 30864.</title>
        <authorList>
            <person name="Russ C."/>
            <person name="Cuomo C."/>
            <person name="Burger G."/>
            <person name="Gray M.W."/>
            <person name="Holland P.W.H."/>
            <person name="King N."/>
            <person name="Lang F.B.F."/>
            <person name="Roger A.J."/>
            <person name="Ruiz-Trillo I."/>
            <person name="Young S.K."/>
            <person name="Zeng Q."/>
            <person name="Gargeya S."/>
            <person name="Alvarado L."/>
            <person name="Berlin A."/>
            <person name="Chapman S.B."/>
            <person name="Chen Z."/>
            <person name="Freedman E."/>
            <person name="Gellesch M."/>
            <person name="Goldberg J."/>
            <person name="Griggs A."/>
            <person name="Gujja S."/>
            <person name="Heilman E."/>
            <person name="Heiman D."/>
            <person name="Howarth C."/>
            <person name="Mehta T."/>
            <person name="Neiman D."/>
            <person name="Pearson M."/>
            <person name="Roberts A."/>
            <person name="Saif S."/>
            <person name="Shea T."/>
            <person name="Shenoy N."/>
            <person name="Sisk P."/>
            <person name="Stolte C."/>
            <person name="Sykes S."/>
            <person name="White J."/>
            <person name="Yandava C."/>
            <person name="Haas B."/>
            <person name="Nusbaum C."/>
            <person name="Birren B."/>
        </authorList>
    </citation>
    <scope>NUCLEOTIDE SEQUENCE</scope>
    <source>
        <strain evidence="8">ATCC 30864</strain>
    </source>
</reference>
<feature type="compositionally biased region" description="Acidic residues" evidence="4">
    <location>
        <begin position="68"/>
        <end position="84"/>
    </location>
</feature>
<keyword evidence="8" id="KW-1185">Reference proteome</keyword>
<evidence type="ECO:0000256" key="3">
    <source>
        <dbReference type="ARBA" id="ARBA00022917"/>
    </source>
</evidence>
<dbReference type="RefSeq" id="XP_004343686.1">
    <property type="nucleotide sequence ID" value="XM_004343636.1"/>
</dbReference>
<dbReference type="Proteomes" id="UP000008743">
    <property type="component" value="Unassembled WGS sequence"/>
</dbReference>
<dbReference type="InterPro" id="IPR016189">
    <property type="entry name" value="Transl_init_fac_IF2/IF5_N"/>
</dbReference>
<organism evidence="6 8">
    <name type="scientific">Capsaspora owczarzaki (strain ATCC 30864)</name>
    <dbReference type="NCBI Taxonomy" id="595528"/>
    <lineage>
        <taxon>Eukaryota</taxon>
        <taxon>Filasterea</taxon>
        <taxon>Capsaspora</taxon>
    </lineage>
</organism>
<dbReference type="FunFam" id="3.30.30.170:FF:000001">
    <property type="entry name" value="Eukaryotic translation initiation factor 2 subunit"/>
    <property type="match status" value="1"/>
</dbReference>
<dbReference type="EMBL" id="KE346372">
    <property type="protein sequence ID" value="KJE96681.1"/>
    <property type="molecule type" value="Genomic_DNA"/>
</dbReference>
<dbReference type="GO" id="GO:0003743">
    <property type="term" value="F:translation initiation factor activity"/>
    <property type="evidence" value="ECO:0007669"/>
    <property type="project" value="UniProtKB-KW"/>
</dbReference>